<accession>A0A949N8Q5</accession>
<dbReference type="AlphaFoldDB" id="A0A949N8Q5"/>
<reference evidence="1" key="1">
    <citation type="submission" date="2021-06" db="EMBL/GenBank/DDBJ databases">
        <title>Sequencing of actinobacteria type strains.</title>
        <authorList>
            <person name="Nguyen G.-S."/>
            <person name="Wentzel A."/>
        </authorList>
    </citation>
    <scope>NUCLEOTIDE SEQUENCE</scope>
    <source>
        <strain evidence="1">P38-E01</strain>
    </source>
</reference>
<dbReference type="Proteomes" id="UP000694501">
    <property type="component" value="Unassembled WGS sequence"/>
</dbReference>
<keyword evidence="2" id="KW-1185">Reference proteome</keyword>
<protein>
    <submittedName>
        <fullName evidence="1">Uncharacterized protein</fullName>
    </submittedName>
</protein>
<organism evidence="1 2">
    <name type="scientific">Streptomyces tardus</name>
    <dbReference type="NCBI Taxonomy" id="2780544"/>
    <lineage>
        <taxon>Bacteria</taxon>
        <taxon>Bacillati</taxon>
        <taxon>Actinomycetota</taxon>
        <taxon>Actinomycetes</taxon>
        <taxon>Kitasatosporales</taxon>
        <taxon>Streptomycetaceae</taxon>
        <taxon>Streptomyces</taxon>
    </lineage>
</organism>
<evidence type="ECO:0000313" key="1">
    <source>
        <dbReference type="EMBL" id="MBU7598806.1"/>
    </source>
</evidence>
<evidence type="ECO:0000313" key="2">
    <source>
        <dbReference type="Proteomes" id="UP000694501"/>
    </source>
</evidence>
<name>A0A949N8Q5_9ACTN</name>
<proteinExistence type="predicted"/>
<comment type="caution">
    <text evidence="1">The sequence shown here is derived from an EMBL/GenBank/DDBJ whole genome shotgun (WGS) entry which is preliminary data.</text>
</comment>
<dbReference type="RefSeq" id="WP_211038555.1">
    <property type="nucleotide sequence ID" value="NZ_JAELVF020000001.1"/>
</dbReference>
<dbReference type="EMBL" id="JAELVF020000001">
    <property type="protein sequence ID" value="MBU7598806.1"/>
    <property type="molecule type" value="Genomic_DNA"/>
</dbReference>
<sequence>MTATTPTTATANSLKARPYLHYAPVPDGVYFSGPGAQFVLKGPALLYQVADVCVPLLEAGTTEDALVAALRSERSRPVVRKLVSDLRRHELMLDLEALTAPEPPEDVRARFPEALTHLEAATNDPYALFERLRAAAVLLCGPAETVLPAARGLHRAGLTELTLATEDPGTVATTAERLGLRVVATTAAGLPEELPDGLDAVLYALDSTGDRTSSDPAPDTGADTGADALAGLAARLPAGVPVVPVWWHERVLLAGPAVRGAAQAAQSAALVTRAARWAADEDLGSPPAPTARALAGALAGQLLYETLAGIAEPGRAHVVYGDDLATEPIAVAPARPGDAPVRRALTATPAANAAPTASAAPVPSAAAVAENPAPDAAPTPEQALETVVALTARWTGPFTRAPGLDLPQLPLALRETADRSAGFGSLVNWAGEQRTATVAGALAALRATAPDESDKSVAAAGLTEEQWLLDGALRLLAEDARSYASHGVEDELSPEALRFARALADEGLKTHTVTLLRHPGLDWRLARVTAEAGSESYTGLSWGPDGPAAAQGALGAVLADAQTRAHGGGARVPGGVHTDALLFLDDAARAALRDQVVALADGRGLRYEGVVHAPDAVLGTAALWSGEVTAETAR</sequence>
<gene>
    <name evidence="1" type="ORF">JGS22_014590</name>
</gene>